<feature type="domain" description="Methyltransferase" evidence="1">
    <location>
        <begin position="38"/>
        <end position="147"/>
    </location>
</feature>
<reference evidence="2 3" key="1">
    <citation type="submission" date="2020-01" db="EMBL/GenBank/DDBJ databases">
        <authorList>
            <person name="Kim M.K."/>
        </authorList>
    </citation>
    <scope>NUCLEOTIDE SEQUENCE [LARGE SCALE GENOMIC DNA]</scope>
    <source>
        <strain evidence="2 3">172606-1</strain>
    </source>
</reference>
<name>A0A6C0GUV8_9BACT</name>
<keyword evidence="2" id="KW-0489">Methyltransferase</keyword>
<dbReference type="Pfam" id="PF13847">
    <property type="entry name" value="Methyltransf_31"/>
    <property type="match status" value="1"/>
</dbReference>
<dbReference type="Proteomes" id="UP000480178">
    <property type="component" value="Chromosome"/>
</dbReference>
<dbReference type="SUPFAM" id="SSF53335">
    <property type="entry name" value="S-adenosyl-L-methionine-dependent methyltransferases"/>
    <property type="match status" value="1"/>
</dbReference>
<dbReference type="GO" id="GO:0008168">
    <property type="term" value="F:methyltransferase activity"/>
    <property type="evidence" value="ECO:0007669"/>
    <property type="project" value="UniProtKB-KW"/>
</dbReference>
<dbReference type="InterPro" id="IPR029063">
    <property type="entry name" value="SAM-dependent_MTases_sf"/>
</dbReference>
<evidence type="ECO:0000313" key="3">
    <source>
        <dbReference type="Proteomes" id="UP000480178"/>
    </source>
</evidence>
<dbReference type="EMBL" id="CP048222">
    <property type="protein sequence ID" value="QHT71594.1"/>
    <property type="molecule type" value="Genomic_DNA"/>
</dbReference>
<accession>A0A6C0GUV8</accession>
<dbReference type="InterPro" id="IPR025714">
    <property type="entry name" value="Methyltranfer_dom"/>
</dbReference>
<keyword evidence="3" id="KW-1185">Reference proteome</keyword>
<proteinExistence type="predicted"/>
<evidence type="ECO:0000259" key="1">
    <source>
        <dbReference type="Pfam" id="PF13847"/>
    </source>
</evidence>
<dbReference type="GO" id="GO:0032259">
    <property type="term" value="P:methylation"/>
    <property type="evidence" value="ECO:0007669"/>
    <property type="project" value="UniProtKB-KW"/>
</dbReference>
<dbReference type="AlphaFoldDB" id="A0A6C0GUV8"/>
<protein>
    <submittedName>
        <fullName evidence="2">Class I SAM-dependent methyltransferase</fullName>
    </submittedName>
</protein>
<dbReference type="CDD" id="cd02440">
    <property type="entry name" value="AdoMet_MTases"/>
    <property type="match status" value="1"/>
</dbReference>
<sequence length="268" mass="30164">MKENNISEERAAMPSGTHVVLDRRTLENSNKNLLKWLKPGMAVLDVGCGTGAITKGIAEKTGLKGKVAGIDVSEELITKAKLNFGHLENLSFEVANILSYTPNQKFDLITSARTLQWMAAPDKALEQMKKLLNPGGIISILDYNHEKINWQPEPPKTMRRFYNAFLQWRKEAGFDNTIADHLKQLMNQIGLKDIEISQQHELSLNGDSNFSHQAGIWLEVARLRGPQLVQSGYISEEDRLAAIEEYEHWINSNGQSMQLYLLAVEGHI</sequence>
<evidence type="ECO:0000313" key="2">
    <source>
        <dbReference type="EMBL" id="QHT71594.1"/>
    </source>
</evidence>
<dbReference type="RefSeq" id="WP_162447529.1">
    <property type="nucleotide sequence ID" value="NZ_CP048222.1"/>
</dbReference>
<keyword evidence="2" id="KW-0808">Transferase</keyword>
<dbReference type="Gene3D" id="3.40.50.150">
    <property type="entry name" value="Vaccinia Virus protein VP39"/>
    <property type="match status" value="1"/>
</dbReference>
<organism evidence="2 3">
    <name type="scientific">Rhodocytophaga rosea</name>
    <dbReference type="NCBI Taxonomy" id="2704465"/>
    <lineage>
        <taxon>Bacteria</taxon>
        <taxon>Pseudomonadati</taxon>
        <taxon>Bacteroidota</taxon>
        <taxon>Cytophagia</taxon>
        <taxon>Cytophagales</taxon>
        <taxon>Rhodocytophagaceae</taxon>
        <taxon>Rhodocytophaga</taxon>
    </lineage>
</organism>
<gene>
    <name evidence="2" type="ORF">GXP67_35475</name>
</gene>
<dbReference type="KEGG" id="rhoz:GXP67_35475"/>
<dbReference type="PANTHER" id="PTHR43861">
    <property type="entry name" value="TRANS-ACONITATE 2-METHYLTRANSFERASE-RELATED"/>
    <property type="match status" value="1"/>
</dbReference>